<feature type="transmembrane region" description="Helical" evidence="6">
    <location>
        <begin position="41"/>
        <end position="64"/>
    </location>
</feature>
<dbReference type="GO" id="GO:0015293">
    <property type="term" value="F:symporter activity"/>
    <property type="evidence" value="ECO:0007669"/>
    <property type="project" value="InterPro"/>
</dbReference>
<dbReference type="GO" id="GO:0005886">
    <property type="term" value="C:plasma membrane"/>
    <property type="evidence" value="ECO:0007669"/>
    <property type="project" value="TreeGrafter"/>
</dbReference>
<feature type="transmembrane region" description="Helical" evidence="6">
    <location>
        <begin position="268"/>
        <end position="291"/>
    </location>
</feature>
<comment type="similarity">
    <text evidence="1">Belongs to the sodium:galactoside symporter (TC 2.A.2) family.</text>
</comment>
<evidence type="ECO:0000256" key="4">
    <source>
        <dbReference type="ARBA" id="ARBA00023136"/>
    </source>
</evidence>
<name>A6DNI4_9BACT</name>
<dbReference type="AlphaFoldDB" id="A6DNI4"/>
<dbReference type="STRING" id="313628.LNTAR_06789"/>
<feature type="transmembrane region" description="Helical" evidence="6">
    <location>
        <begin position="85"/>
        <end position="105"/>
    </location>
</feature>
<dbReference type="Proteomes" id="UP000004947">
    <property type="component" value="Unassembled WGS sequence"/>
</dbReference>
<dbReference type="RefSeq" id="WP_007279422.1">
    <property type="nucleotide sequence ID" value="NZ_ABCK01000013.1"/>
</dbReference>
<feature type="transmembrane region" description="Helical" evidence="6">
    <location>
        <begin position="111"/>
        <end position="129"/>
    </location>
</feature>
<feature type="transmembrane region" description="Helical" evidence="6">
    <location>
        <begin position="328"/>
        <end position="348"/>
    </location>
</feature>
<dbReference type="EMBL" id="ABCK01000013">
    <property type="protein sequence ID" value="EDM26932.1"/>
    <property type="molecule type" value="Genomic_DNA"/>
</dbReference>
<feature type="transmembrane region" description="Helical" evidence="6">
    <location>
        <begin position="150"/>
        <end position="169"/>
    </location>
</feature>
<dbReference type="Gene3D" id="1.20.1250.20">
    <property type="entry name" value="MFS general substrate transporter like domains"/>
    <property type="match status" value="2"/>
</dbReference>
<proteinExistence type="inferred from homology"/>
<dbReference type="OrthoDB" id="9764596at2"/>
<feature type="transmembrane region" description="Helical" evidence="6">
    <location>
        <begin position="369"/>
        <end position="394"/>
    </location>
</feature>
<dbReference type="PANTHER" id="PTHR11328">
    <property type="entry name" value="MAJOR FACILITATOR SUPERFAMILY DOMAIN-CONTAINING PROTEIN"/>
    <property type="match status" value="1"/>
</dbReference>
<feature type="transmembrane region" description="Helical" evidence="6">
    <location>
        <begin position="239"/>
        <end position="262"/>
    </location>
</feature>
<sequence length="472" mass="51665">MSTHEIKRLKTSKLALYGSAGLADTFLSFGVTTLVMPIYNIGLGVDAVLLGWALAVPRVIDAITDPLMGTISDNTRSRFGRRRQYIFAGALLCALLFPFIWMAPAGSENTILTYFVIAMCLHSIFYTIFNVPYTALGYELSSDYDERTRIFAWRFYFATAAGVTTQWLYKLVLMSGETEAEGIKVVSYVIAAIVLLVGIIPAIFSREENVVVEQKKTNLIKSLGYLIKNKAFLTLMSSYLIIVTTLFSCGALTLYINIYYIFNGDKDTAATLSGVAGTAMIAAAFIGMLVIKKVSEKTGKKRAMIIALVTALFGTGVSWFTLTPAMPYLQLVSGVILGMGVQSCWLLISSLIGDVIDDDELRSGLRQEGIYSSASGFVCKLALALTAVFSGYVLQLSGFDASAETTSPEVGYRMKVIFVSLQAIGLLTALGLMFMFPITRQKAEETRRILDQRKKDSQEVNDQVNEGTVNEA</sequence>
<organism evidence="8 9">
    <name type="scientific">Lentisphaera araneosa HTCC2155</name>
    <dbReference type="NCBI Taxonomy" id="313628"/>
    <lineage>
        <taxon>Bacteria</taxon>
        <taxon>Pseudomonadati</taxon>
        <taxon>Lentisphaerota</taxon>
        <taxon>Lentisphaeria</taxon>
        <taxon>Lentisphaerales</taxon>
        <taxon>Lentisphaeraceae</taxon>
        <taxon>Lentisphaera</taxon>
    </lineage>
</organism>
<feature type="transmembrane region" description="Helical" evidence="6">
    <location>
        <begin position="303"/>
        <end position="322"/>
    </location>
</feature>
<dbReference type="eggNOG" id="COG2211">
    <property type="taxonomic scope" value="Bacteria"/>
</dbReference>
<feature type="compositionally biased region" description="Polar residues" evidence="5">
    <location>
        <begin position="460"/>
        <end position="472"/>
    </location>
</feature>
<evidence type="ECO:0000256" key="5">
    <source>
        <dbReference type="SAM" id="MobiDB-lite"/>
    </source>
</evidence>
<gene>
    <name evidence="8" type="ORF">LNTAR_06789</name>
</gene>
<keyword evidence="4 6" id="KW-0472">Membrane</keyword>
<comment type="caution">
    <text evidence="8">The sequence shown here is derived from an EMBL/GenBank/DDBJ whole genome shotgun (WGS) entry which is preliminary data.</text>
</comment>
<evidence type="ECO:0000256" key="6">
    <source>
        <dbReference type="SAM" id="Phobius"/>
    </source>
</evidence>
<evidence type="ECO:0000259" key="7">
    <source>
        <dbReference type="PROSITE" id="PS50850"/>
    </source>
</evidence>
<accession>A6DNI4</accession>
<feature type="region of interest" description="Disordered" evidence="5">
    <location>
        <begin position="451"/>
        <end position="472"/>
    </location>
</feature>
<dbReference type="GO" id="GO:0008643">
    <property type="term" value="P:carbohydrate transport"/>
    <property type="evidence" value="ECO:0007669"/>
    <property type="project" value="InterPro"/>
</dbReference>
<evidence type="ECO:0000256" key="2">
    <source>
        <dbReference type="ARBA" id="ARBA00022692"/>
    </source>
</evidence>
<keyword evidence="3 6" id="KW-1133">Transmembrane helix</keyword>
<evidence type="ECO:0000313" key="8">
    <source>
        <dbReference type="EMBL" id="EDM26932.1"/>
    </source>
</evidence>
<evidence type="ECO:0000313" key="9">
    <source>
        <dbReference type="Proteomes" id="UP000004947"/>
    </source>
</evidence>
<dbReference type="Pfam" id="PF13347">
    <property type="entry name" value="MFS_2"/>
    <property type="match status" value="1"/>
</dbReference>
<keyword evidence="9" id="KW-1185">Reference proteome</keyword>
<dbReference type="PANTHER" id="PTHR11328:SF24">
    <property type="entry name" value="MAJOR FACILITATOR SUPERFAMILY (MFS) PROFILE DOMAIN-CONTAINING PROTEIN"/>
    <property type="match status" value="1"/>
</dbReference>
<dbReference type="InterPro" id="IPR039672">
    <property type="entry name" value="MFS_2"/>
</dbReference>
<evidence type="ECO:0000256" key="1">
    <source>
        <dbReference type="ARBA" id="ARBA00009617"/>
    </source>
</evidence>
<protein>
    <recommendedName>
        <fullName evidence="7">Major facilitator superfamily (MFS) profile domain-containing protein</fullName>
    </recommendedName>
</protein>
<feature type="transmembrane region" description="Helical" evidence="6">
    <location>
        <begin position="414"/>
        <end position="438"/>
    </location>
</feature>
<keyword evidence="2 6" id="KW-0812">Transmembrane</keyword>
<reference evidence="8 9" key="1">
    <citation type="journal article" date="2010" name="J. Bacteriol.">
        <title>Genome sequence of Lentisphaera araneosa HTCC2155T, the type species of the order Lentisphaerales in the phylum Lentisphaerae.</title>
        <authorList>
            <person name="Thrash J.C."/>
            <person name="Cho J.C."/>
            <person name="Vergin K.L."/>
            <person name="Morris R.M."/>
            <person name="Giovannoni S.J."/>
        </authorList>
    </citation>
    <scope>NUCLEOTIDE SEQUENCE [LARGE SCALE GENOMIC DNA]</scope>
    <source>
        <strain evidence="8 9">HTCC2155</strain>
    </source>
</reference>
<dbReference type="PROSITE" id="PS50850">
    <property type="entry name" value="MFS"/>
    <property type="match status" value="1"/>
</dbReference>
<feature type="domain" description="Major facilitator superfamily (MFS) profile" evidence="7">
    <location>
        <begin position="223"/>
        <end position="472"/>
    </location>
</feature>
<dbReference type="InterPro" id="IPR036259">
    <property type="entry name" value="MFS_trans_sf"/>
</dbReference>
<dbReference type="InterPro" id="IPR020846">
    <property type="entry name" value="MFS_dom"/>
</dbReference>
<dbReference type="CDD" id="cd17332">
    <property type="entry name" value="MFS_MelB_like"/>
    <property type="match status" value="1"/>
</dbReference>
<dbReference type="SUPFAM" id="SSF103473">
    <property type="entry name" value="MFS general substrate transporter"/>
    <property type="match status" value="1"/>
</dbReference>
<evidence type="ECO:0000256" key="3">
    <source>
        <dbReference type="ARBA" id="ARBA00022989"/>
    </source>
</evidence>
<feature type="transmembrane region" description="Helical" evidence="6">
    <location>
        <begin position="185"/>
        <end position="204"/>
    </location>
</feature>